<reference evidence="2" key="1">
    <citation type="submission" date="2020-10" db="EMBL/GenBank/DDBJ databases">
        <authorList>
            <person name="Kikuchi T."/>
        </authorList>
    </citation>
    <scope>NUCLEOTIDE SEQUENCE</scope>
    <source>
        <strain evidence="2">NKZ352</strain>
    </source>
</reference>
<keyword evidence="1" id="KW-1133">Transmembrane helix</keyword>
<proteinExistence type="predicted"/>
<feature type="transmembrane region" description="Helical" evidence="1">
    <location>
        <begin position="48"/>
        <end position="73"/>
    </location>
</feature>
<feature type="transmembrane region" description="Helical" evidence="1">
    <location>
        <begin position="93"/>
        <end position="115"/>
    </location>
</feature>
<sequence>MRRAIVGVFICIVFVILWLHYTFIEILYKCYDEDRKQSYYAAVPCLEVLSLLGTLGMLFIFCFLMICTPFFSFDMVSIVLDRYIPEDSYSVNTFFFIINFFCTTAGFIVPCSLIIGNTSKRKMFMTKIGFKMTPRVERTSVISIPRNSETNR</sequence>
<dbReference type="EMBL" id="CAJGYM010000027">
    <property type="protein sequence ID" value="CAD6192442.1"/>
    <property type="molecule type" value="Genomic_DNA"/>
</dbReference>
<keyword evidence="3" id="KW-1185">Reference proteome</keyword>
<evidence type="ECO:0000313" key="2">
    <source>
        <dbReference type="EMBL" id="CAD6192442.1"/>
    </source>
</evidence>
<feature type="transmembrane region" description="Helical" evidence="1">
    <location>
        <begin position="6"/>
        <end position="28"/>
    </location>
</feature>
<evidence type="ECO:0000256" key="1">
    <source>
        <dbReference type="SAM" id="Phobius"/>
    </source>
</evidence>
<organism evidence="2 3">
    <name type="scientific">Caenorhabditis auriculariae</name>
    <dbReference type="NCBI Taxonomy" id="2777116"/>
    <lineage>
        <taxon>Eukaryota</taxon>
        <taxon>Metazoa</taxon>
        <taxon>Ecdysozoa</taxon>
        <taxon>Nematoda</taxon>
        <taxon>Chromadorea</taxon>
        <taxon>Rhabditida</taxon>
        <taxon>Rhabditina</taxon>
        <taxon>Rhabditomorpha</taxon>
        <taxon>Rhabditoidea</taxon>
        <taxon>Rhabditidae</taxon>
        <taxon>Peloderinae</taxon>
        <taxon>Caenorhabditis</taxon>
    </lineage>
</organism>
<evidence type="ECO:0000313" key="3">
    <source>
        <dbReference type="Proteomes" id="UP000835052"/>
    </source>
</evidence>
<dbReference type="Proteomes" id="UP000835052">
    <property type="component" value="Unassembled WGS sequence"/>
</dbReference>
<keyword evidence="1" id="KW-0812">Transmembrane</keyword>
<name>A0A8S1HBC0_9PELO</name>
<accession>A0A8S1HBC0</accession>
<dbReference type="AlphaFoldDB" id="A0A8S1HBC0"/>
<comment type="caution">
    <text evidence="2">The sequence shown here is derived from an EMBL/GenBank/DDBJ whole genome shotgun (WGS) entry which is preliminary data.</text>
</comment>
<gene>
    <name evidence="2" type="ORF">CAUJ_LOCUS8361</name>
</gene>
<protein>
    <submittedName>
        <fullName evidence="2">Uncharacterized protein</fullName>
    </submittedName>
</protein>
<keyword evidence="1" id="KW-0472">Membrane</keyword>